<evidence type="ECO:0000313" key="2">
    <source>
        <dbReference type="Proteomes" id="UP000696573"/>
    </source>
</evidence>
<dbReference type="EMBL" id="CABFNQ020000758">
    <property type="protein sequence ID" value="CAH0036876.1"/>
    <property type="molecule type" value="Genomic_DNA"/>
</dbReference>
<dbReference type="OrthoDB" id="5059721at2759"/>
<dbReference type="AlphaFoldDB" id="A0A9N9VZ30"/>
<accession>A0A9N9VZ30</accession>
<proteinExistence type="predicted"/>
<dbReference type="Proteomes" id="UP000696573">
    <property type="component" value="Unassembled WGS sequence"/>
</dbReference>
<name>A0A9N9VZ30_9HYPO</name>
<reference evidence="1" key="1">
    <citation type="submission" date="2021-10" db="EMBL/GenBank/DDBJ databases">
        <authorList>
            <person name="Piombo E."/>
        </authorList>
    </citation>
    <scope>NUCLEOTIDE SEQUENCE</scope>
</reference>
<organism evidence="1 2">
    <name type="scientific">Clonostachys rhizophaga</name>
    <dbReference type="NCBI Taxonomy" id="160324"/>
    <lineage>
        <taxon>Eukaryota</taxon>
        <taxon>Fungi</taxon>
        <taxon>Dikarya</taxon>
        <taxon>Ascomycota</taxon>
        <taxon>Pezizomycotina</taxon>
        <taxon>Sordariomycetes</taxon>
        <taxon>Hypocreomycetidae</taxon>
        <taxon>Hypocreales</taxon>
        <taxon>Bionectriaceae</taxon>
        <taxon>Clonostachys</taxon>
    </lineage>
</organism>
<sequence length="113" mass="12891">MTLPFYKYFDPVASQMPIISGFVDETLKRGSQLSPFDEDLIRLAHLTDSLNTEQKVKGLEIVCEAAPLQLRLLQRFLQVGKASQPNYQLLAPYSYWALISISQLLGHHSWKLL</sequence>
<comment type="caution">
    <text evidence="1">The sequence shown here is derived from an EMBL/GenBank/DDBJ whole genome shotgun (WGS) entry which is preliminary data.</text>
</comment>
<protein>
    <submittedName>
        <fullName evidence="1">Uncharacterized protein</fullName>
    </submittedName>
</protein>
<evidence type="ECO:0000313" key="1">
    <source>
        <dbReference type="EMBL" id="CAH0036876.1"/>
    </source>
</evidence>
<keyword evidence="2" id="KW-1185">Reference proteome</keyword>
<gene>
    <name evidence="1" type="ORF">CRHIZ90672A_00010535</name>
</gene>